<sequence length="409" mass="46574">MIKLFILGSFFSFSDSTKIAQKTDITSLNTFHSQYFPQYNKAKNEIYFTLRKNKGDREDLFVSKVVQGVALQASPVEQINTNFLNEGTCSFSDNGNTMIFSACDYPNSKGGCDLYESNWVNNQWTPAKNLGFFINSREWDGQPHLTNQGKTIYFSSEREGGFGNRDLWVSEKDANGAWGLPKNLGPEINTKLNEIGPYFLASKNILLFSSDRKEGKGKLDFYQSLRENGKWSNSKNLKLINSKEDNAGICEGVLPNEFFITESNSFNNPSESIYSIILPDSLWLQSEQKSILESPKPEKVQFKDLSFSDVLFANNRWELPLPIPKSLKLLSQFLHENPEIKITIEGHSDETGNAKNNLILSQKRADEVKWYLLKQGHSTNKISTIGFGNMKPKSKNHKENRRIEIRIEN</sequence>
<evidence type="ECO:0000256" key="1">
    <source>
        <dbReference type="ARBA" id="ARBA00004442"/>
    </source>
</evidence>
<organism evidence="6 7">
    <name type="scientific">Sandaracinomonas limnophila</name>
    <dbReference type="NCBI Taxonomy" id="1862386"/>
    <lineage>
        <taxon>Bacteria</taxon>
        <taxon>Pseudomonadati</taxon>
        <taxon>Bacteroidota</taxon>
        <taxon>Cytophagia</taxon>
        <taxon>Cytophagales</taxon>
        <taxon>Flectobacillaceae</taxon>
        <taxon>Sandaracinomonas</taxon>
    </lineage>
</organism>
<dbReference type="SUPFAM" id="SSF103088">
    <property type="entry name" value="OmpA-like"/>
    <property type="match status" value="1"/>
</dbReference>
<dbReference type="EMBL" id="SACY01000001">
    <property type="protein sequence ID" value="RVU26951.1"/>
    <property type="molecule type" value="Genomic_DNA"/>
</dbReference>
<evidence type="ECO:0000256" key="3">
    <source>
        <dbReference type="ARBA" id="ARBA00023237"/>
    </source>
</evidence>
<evidence type="ECO:0000313" key="6">
    <source>
        <dbReference type="EMBL" id="RVU26951.1"/>
    </source>
</evidence>
<dbReference type="InterPro" id="IPR011659">
    <property type="entry name" value="WD40"/>
</dbReference>
<protein>
    <recommendedName>
        <fullName evidence="5">OmpA-like domain-containing protein</fullName>
    </recommendedName>
</protein>
<keyword evidence="3" id="KW-0998">Cell outer membrane</keyword>
<comment type="subcellular location">
    <subcellularLocation>
        <location evidence="1">Cell outer membrane</location>
    </subcellularLocation>
</comment>
<dbReference type="Gene3D" id="3.30.1330.60">
    <property type="entry name" value="OmpA-like domain"/>
    <property type="match status" value="1"/>
</dbReference>
<dbReference type="InterPro" id="IPR011042">
    <property type="entry name" value="6-blade_b-propeller_TolB-like"/>
</dbReference>
<dbReference type="SUPFAM" id="SSF82171">
    <property type="entry name" value="DPP6 N-terminal domain-like"/>
    <property type="match status" value="1"/>
</dbReference>
<name>A0A437PXH1_9BACT</name>
<dbReference type="InterPro" id="IPR050330">
    <property type="entry name" value="Bact_OuterMem_StrucFunc"/>
</dbReference>
<dbReference type="Pfam" id="PF00691">
    <property type="entry name" value="OmpA"/>
    <property type="match status" value="1"/>
</dbReference>
<dbReference type="CDD" id="cd07185">
    <property type="entry name" value="OmpA_C-like"/>
    <property type="match status" value="1"/>
</dbReference>
<dbReference type="RefSeq" id="WP_127802502.1">
    <property type="nucleotide sequence ID" value="NZ_SACY01000001.1"/>
</dbReference>
<dbReference type="Gene3D" id="2.120.10.30">
    <property type="entry name" value="TolB, C-terminal domain"/>
    <property type="match status" value="1"/>
</dbReference>
<keyword evidence="2 4" id="KW-0472">Membrane</keyword>
<evidence type="ECO:0000313" key="7">
    <source>
        <dbReference type="Proteomes" id="UP000282832"/>
    </source>
</evidence>
<keyword evidence="7" id="KW-1185">Reference proteome</keyword>
<reference evidence="6 7" key="1">
    <citation type="submission" date="2019-01" db="EMBL/GenBank/DDBJ databases">
        <authorList>
            <person name="Chen W.-M."/>
        </authorList>
    </citation>
    <scope>NUCLEOTIDE SEQUENCE [LARGE SCALE GENOMIC DNA]</scope>
    <source>
        <strain evidence="6 7">FSY-15</strain>
    </source>
</reference>
<dbReference type="PROSITE" id="PS51123">
    <property type="entry name" value="OMPA_2"/>
    <property type="match status" value="1"/>
</dbReference>
<dbReference type="AlphaFoldDB" id="A0A437PXH1"/>
<dbReference type="Pfam" id="PF07676">
    <property type="entry name" value="PD40"/>
    <property type="match status" value="2"/>
</dbReference>
<dbReference type="InterPro" id="IPR036737">
    <property type="entry name" value="OmpA-like_sf"/>
</dbReference>
<dbReference type="PANTHER" id="PTHR30329">
    <property type="entry name" value="STATOR ELEMENT OF FLAGELLAR MOTOR COMPLEX"/>
    <property type="match status" value="1"/>
</dbReference>
<dbReference type="GO" id="GO:0009279">
    <property type="term" value="C:cell outer membrane"/>
    <property type="evidence" value="ECO:0007669"/>
    <property type="project" value="UniProtKB-SubCell"/>
</dbReference>
<dbReference type="InterPro" id="IPR006664">
    <property type="entry name" value="OMP_bac"/>
</dbReference>
<comment type="caution">
    <text evidence="6">The sequence shown here is derived from an EMBL/GenBank/DDBJ whole genome shotgun (WGS) entry which is preliminary data.</text>
</comment>
<dbReference type="InterPro" id="IPR006665">
    <property type="entry name" value="OmpA-like"/>
</dbReference>
<dbReference type="Proteomes" id="UP000282832">
    <property type="component" value="Unassembled WGS sequence"/>
</dbReference>
<dbReference type="PRINTS" id="PR01021">
    <property type="entry name" value="OMPADOMAIN"/>
</dbReference>
<dbReference type="OrthoDB" id="9809364at2"/>
<dbReference type="PANTHER" id="PTHR30329:SF21">
    <property type="entry name" value="LIPOPROTEIN YIAD-RELATED"/>
    <property type="match status" value="1"/>
</dbReference>
<gene>
    <name evidence="6" type="ORF">EOJ36_02840</name>
</gene>
<accession>A0A437PXH1</accession>
<evidence type="ECO:0000256" key="4">
    <source>
        <dbReference type="PROSITE-ProRule" id="PRU00473"/>
    </source>
</evidence>
<feature type="domain" description="OmpA-like" evidence="5">
    <location>
        <begin position="300"/>
        <end position="409"/>
    </location>
</feature>
<proteinExistence type="predicted"/>
<evidence type="ECO:0000256" key="2">
    <source>
        <dbReference type="ARBA" id="ARBA00023136"/>
    </source>
</evidence>
<evidence type="ECO:0000259" key="5">
    <source>
        <dbReference type="PROSITE" id="PS51123"/>
    </source>
</evidence>